<sequence length="212" mass="23885">MRLKTYLSMLFIAGAAPYDVSYPARAWATLLDLDKPDTKGARRVNEAVSWLESNEFVTVANNPGQPSRVTLLNERGKGEKYQLPGEVYNKLRNKEGEEVAKSNRYIKIPPEFWTSGWLSALSTPAVSMYLVILCAQTRNEVSEVWFSPDQAKKLYSLSADTRSRGLAELRDSGLVTVRRRALSNDVFDVQRFRNAYTLDIDRLSESASIPVS</sequence>
<protein>
    <submittedName>
        <fullName evidence="1">Uncharacterized protein</fullName>
    </submittedName>
</protein>
<dbReference type="eggNOG" id="ENOG5032P53">
    <property type="taxonomic scope" value="Bacteria"/>
</dbReference>
<organism evidence="1 2">
    <name type="scientific">Gordonia alkanivorans NBRC 16433</name>
    <dbReference type="NCBI Taxonomy" id="1027371"/>
    <lineage>
        <taxon>Bacteria</taxon>
        <taxon>Bacillati</taxon>
        <taxon>Actinomycetota</taxon>
        <taxon>Actinomycetes</taxon>
        <taxon>Mycobacteriales</taxon>
        <taxon>Gordoniaceae</taxon>
        <taxon>Gordonia</taxon>
    </lineage>
</organism>
<gene>
    <name evidence="1" type="ORF">GOALK_120_00060</name>
</gene>
<dbReference type="EMBL" id="BACI01000120">
    <property type="protein sequence ID" value="GAA14948.1"/>
    <property type="molecule type" value="Genomic_DNA"/>
</dbReference>
<accession>F9W259</accession>
<dbReference type="AlphaFoldDB" id="F9W259"/>
<evidence type="ECO:0000313" key="1">
    <source>
        <dbReference type="EMBL" id="GAA14948.1"/>
    </source>
</evidence>
<comment type="caution">
    <text evidence="1">The sequence shown here is derived from an EMBL/GenBank/DDBJ whole genome shotgun (WGS) entry which is preliminary data.</text>
</comment>
<dbReference type="STRING" id="1027371.GOALK_120_00060"/>
<reference evidence="1 2" key="1">
    <citation type="submission" date="2011-05" db="EMBL/GenBank/DDBJ databases">
        <title>Whole genome shotgun sequence of Gordonia alkanivorans NBRC 16433.</title>
        <authorList>
            <person name="Hosoyama A."/>
            <person name="Nakamura S."/>
            <person name="Takarada H."/>
            <person name="Tsuchikane K."/>
            <person name="Yamazaki S."/>
            <person name="Fujita N."/>
        </authorList>
    </citation>
    <scope>NUCLEOTIDE SEQUENCE [LARGE SCALE GENOMIC DNA]</scope>
    <source>
        <strain evidence="1 2">NBRC 16433</strain>
    </source>
</reference>
<name>F9W259_9ACTN</name>
<dbReference type="Proteomes" id="UP000003558">
    <property type="component" value="Unassembled WGS sequence"/>
</dbReference>
<proteinExistence type="predicted"/>
<evidence type="ECO:0000313" key="2">
    <source>
        <dbReference type="Proteomes" id="UP000003558"/>
    </source>
</evidence>